<comment type="pathway">
    <text evidence="2 9 12">Pyrimidine metabolism; UMP biosynthesis via de novo pathway; UMP from orotate: step 2/2.</text>
</comment>
<protein>
    <recommendedName>
        <fullName evidence="9">Orotidine 5'-phosphate decarboxylase</fullName>
        <ecNumber evidence="9">4.1.1.23</ecNumber>
    </recommendedName>
    <alternativeName>
        <fullName evidence="9">OMP decarboxylase</fullName>
        <shortName evidence="9">OMPDCase</shortName>
        <shortName evidence="9">OMPdecase</shortName>
    </alternativeName>
</protein>
<keyword evidence="4 9" id="KW-0210">Decarboxylase</keyword>
<dbReference type="EC" id="4.1.1.23" evidence="9"/>
<evidence type="ECO:0000256" key="4">
    <source>
        <dbReference type="ARBA" id="ARBA00022793"/>
    </source>
</evidence>
<comment type="function">
    <text evidence="1 9">Catalyzes the decarboxylation of orotidine 5'-monophosphate (OMP) to uridine 5'-monophosphate (UMP).</text>
</comment>
<keyword evidence="5 9" id="KW-0665">Pyrimidine biosynthesis</keyword>
<dbReference type="NCBIfam" id="TIGR01740">
    <property type="entry name" value="pyrF"/>
    <property type="match status" value="1"/>
</dbReference>
<dbReference type="InterPro" id="IPR013785">
    <property type="entry name" value="Aldolase_TIM"/>
</dbReference>
<feature type="active site" description="For OMPdecase activity" evidence="10">
    <location>
        <position position="64"/>
    </location>
</feature>
<dbReference type="Gene3D" id="3.20.20.70">
    <property type="entry name" value="Aldolase class I"/>
    <property type="match status" value="1"/>
</dbReference>
<dbReference type="InterPro" id="IPR018089">
    <property type="entry name" value="OMPdecase_AS"/>
</dbReference>
<feature type="binding site" evidence="9 11">
    <location>
        <position position="13"/>
    </location>
    <ligand>
        <name>substrate</name>
    </ligand>
</feature>
<evidence type="ECO:0000256" key="12">
    <source>
        <dbReference type="RuleBase" id="RU000512"/>
    </source>
</evidence>
<dbReference type="InterPro" id="IPR001754">
    <property type="entry name" value="OMPdeCOase_dom"/>
</dbReference>
<evidence type="ECO:0000256" key="11">
    <source>
        <dbReference type="PIRSR" id="PIRSR614732-2"/>
    </source>
</evidence>
<dbReference type="STRING" id="86666.SAMN04490247_0564"/>
<gene>
    <name evidence="9" type="primary">pyrF</name>
    <name evidence="15" type="ORF">SAMN04490247_0564</name>
</gene>
<organism evidence="15 16">
    <name type="scientific">Salimicrobium halophilum</name>
    <dbReference type="NCBI Taxonomy" id="86666"/>
    <lineage>
        <taxon>Bacteria</taxon>
        <taxon>Bacillati</taxon>
        <taxon>Bacillota</taxon>
        <taxon>Bacilli</taxon>
        <taxon>Bacillales</taxon>
        <taxon>Bacillaceae</taxon>
        <taxon>Salimicrobium</taxon>
    </lineage>
</organism>
<dbReference type="Pfam" id="PF00215">
    <property type="entry name" value="OMPdecase"/>
    <property type="match status" value="1"/>
</dbReference>
<dbReference type="CDD" id="cd04725">
    <property type="entry name" value="OMP_decarboxylase_like"/>
    <property type="match status" value="1"/>
</dbReference>
<dbReference type="GO" id="GO:0006207">
    <property type="term" value="P:'de novo' pyrimidine nucleobase biosynthetic process"/>
    <property type="evidence" value="ECO:0007669"/>
    <property type="project" value="InterPro"/>
</dbReference>
<dbReference type="GO" id="GO:0044205">
    <property type="term" value="P:'de novo' UMP biosynthetic process"/>
    <property type="evidence" value="ECO:0007669"/>
    <property type="project" value="UniProtKB-UniRule"/>
</dbReference>
<feature type="binding site" evidence="9 11">
    <location>
        <position position="35"/>
    </location>
    <ligand>
        <name>substrate</name>
    </ligand>
</feature>
<dbReference type="PANTHER" id="PTHR32119">
    <property type="entry name" value="OROTIDINE 5'-PHOSPHATE DECARBOXYLASE"/>
    <property type="match status" value="1"/>
</dbReference>
<dbReference type="NCBIfam" id="NF001273">
    <property type="entry name" value="PRK00230.1"/>
    <property type="match status" value="1"/>
</dbReference>
<dbReference type="SMART" id="SM00934">
    <property type="entry name" value="OMPdecase"/>
    <property type="match status" value="1"/>
</dbReference>
<feature type="binding site" evidence="9 11">
    <location>
        <position position="117"/>
    </location>
    <ligand>
        <name>substrate</name>
    </ligand>
</feature>
<feature type="active site" description="For OMPdecase activity" evidence="10">
    <location>
        <position position="67"/>
    </location>
</feature>
<evidence type="ECO:0000256" key="9">
    <source>
        <dbReference type="HAMAP-Rule" id="MF_01200"/>
    </source>
</evidence>
<dbReference type="PROSITE" id="PS00156">
    <property type="entry name" value="OMPDECASE"/>
    <property type="match status" value="1"/>
</dbReference>
<feature type="binding site" evidence="9">
    <location>
        <begin position="62"/>
        <end position="71"/>
    </location>
    <ligand>
        <name>substrate</name>
    </ligand>
</feature>
<evidence type="ECO:0000313" key="16">
    <source>
        <dbReference type="Proteomes" id="UP000199225"/>
    </source>
</evidence>
<dbReference type="EMBL" id="FNEV01000001">
    <property type="protein sequence ID" value="SDJ03104.1"/>
    <property type="molecule type" value="Genomic_DNA"/>
</dbReference>
<dbReference type="SUPFAM" id="SSF51366">
    <property type="entry name" value="Ribulose-phoshate binding barrel"/>
    <property type="match status" value="1"/>
</dbReference>
<dbReference type="GO" id="GO:0005829">
    <property type="term" value="C:cytosol"/>
    <property type="evidence" value="ECO:0007669"/>
    <property type="project" value="TreeGrafter"/>
</dbReference>
<evidence type="ECO:0000256" key="13">
    <source>
        <dbReference type="SAM" id="MobiDB-lite"/>
    </source>
</evidence>
<feature type="domain" description="Orotidine 5'-phosphate decarboxylase" evidence="14">
    <location>
        <begin position="7"/>
        <end position="224"/>
    </location>
</feature>
<evidence type="ECO:0000313" key="15">
    <source>
        <dbReference type="EMBL" id="SDJ03104.1"/>
    </source>
</evidence>
<proteinExistence type="inferred from homology"/>
<comment type="similarity">
    <text evidence="8 9">Belongs to the OMP decarboxylase family. Type 1 subfamily.</text>
</comment>
<keyword evidence="6 9" id="KW-0456">Lyase</keyword>
<dbReference type="InterPro" id="IPR011060">
    <property type="entry name" value="RibuloseP-bd_barrel"/>
</dbReference>
<dbReference type="FunFam" id="3.20.20.70:FF:000015">
    <property type="entry name" value="Orotidine 5'-phosphate decarboxylase"/>
    <property type="match status" value="1"/>
</dbReference>
<accession>A0A1G8QE89</accession>
<sequence length="234" mass="25673">MMKQMYPLYIALDFPDGERALHFLEHNNLEEVPVKVGMELFYKEGPPIVRELRKRGHPVFLDLKVHDIPNTAEGAVRSLSSLDVDVLTVHAQGGKEMMNRAKQAAGETRVLAVTHLTSMTEAMLNAELGVHAAMEEIIPHLALQADESGVDGVVCSVHEVNAIKEKTGEDFLTLTPGIRLEGEPSHDQKRTATPKKAKEHGADVVVVGRAITQAKDPGAVYDYILKELESNEPG</sequence>
<reference evidence="16" key="1">
    <citation type="submission" date="2016-10" db="EMBL/GenBank/DDBJ databases">
        <authorList>
            <person name="Varghese N."/>
            <person name="Submissions S."/>
        </authorList>
    </citation>
    <scope>NUCLEOTIDE SEQUENCE [LARGE SCALE GENOMIC DNA]</scope>
    <source>
        <strain evidence="16">DSM 4771</strain>
    </source>
</reference>
<evidence type="ECO:0000256" key="3">
    <source>
        <dbReference type="ARBA" id="ARBA00011738"/>
    </source>
</evidence>
<dbReference type="Proteomes" id="UP000199225">
    <property type="component" value="Unassembled WGS sequence"/>
</dbReference>
<evidence type="ECO:0000256" key="6">
    <source>
        <dbReference type="ARBA" id="ARBA00023239"/>
    </source>
</evidence>
<dbReference type="HAMAP" id="MF_01200_B">
    <property type="entry name" value="OMPdecase_type1_B"/>
    <property type="match status" value="1"/>
</dbReference>
<evidence type="ECO:0000256" key="5">
    <source>
        <dbReference type="ARBA" id="ARBA00022975"/>
    </source>
</evidence>
<evidence type="ECO:0000256" key="7">
    <source>
        <dbReference type="ARBA" id="ARBA00049157"/>
    </source>
</evidence>
<keyword evidence="16" id="KW-1185">Reference proteome</keyword>
<dbReference type="UniPathway" id="UPA00070">
    <property type="reaction ID" value="UER00120"/>
</dbReference>
<feature type="binding site" evidence="9 11">
    <location>
        <position position="208"/>
    </location>
    <ligand>
        <name>substrate</name>
    </ligand>
</feature>
<evidence type="ECO:0000256" key="1">
    <source>
        <dbReference type="ARBA" id="ARBA00002356"/>
    </source>
</evidence>
<feature type="binding site" evidence="9 11">
    <location>
        <position position="179"/>
    </location>
    <ligand>
        <name>substrate</name>
    </ligand>
</feature>
<feature type="binding site" evidence="9 11">
    <location>
        <position position="209"/>
    </location>
    <ligand>
        <name>substrate</name>
    </ligand>
</feature>
<comment type="subunit">
    <text evidence="3 9">Homodimer.</text>
</comment>
<dbReference type="AlphaFoldDB" id="A0A1G8QE89"/>
<feature type="compositionally biased region" description="Basic and acidic residues" evidence="13">
    <location>
        <begin position="180"/>
        <end position="190"/>
    </location>
</feature>
<dbReference type="InterPro" id="IPR014732">
    <property type="entry name" value="OMPdecase"/>
</dbReference>
<comment type="catalytic activity">
    <reaction evidence="7 9 12">
        <text>orotidine 5'-phosphate + H(+) = UMP + CO2</text>
        <dbReference type="Rhea" id="RHEA:11596"/>
        <dbReference type="ChEBI" id="CHEBI:15378"/>
        <dbReference type="ChEBI" id="CHEBI:16526"/>
        <dbReference type="ChEBI" id="CHEBI:57538"/>
        <dbReference type="ChEBI" id="CHEBI:57865"/>
        <dbReference type="EC" id="4.1.1.23"/>
    </reaction>
</comment>
<feature type="active site" description="Proton donor" evidence="9">
    <location>
        <position position="64"/>
    </location>
</feature>
<dbReference type="GO" id="GO:0004590">
    <property type="term" value="F:orotidine-5'-phosphate decarboxylase activity"/>
    <property type="evidence" value="ECO:0007669"/>
    <property type="project" value="UniProtKB-UniRule"/>
</dbReference>
<feature type="active site" description="For OMPdecase activity" evidence="10">
    <location>
        <position position="62"/>
    </location>
</feature>
<name>A0A1G8QE89_9BACI</name>
<evidence type="ECO:0000256" key="10">
    <source>
        <dbReference type="PIRSR" id="PIRSR614732-1"/>
    </source>
</evidence>
<dbReference type="InterPro" id="IPR047596">
    <property type="entry name" value="OMPdecase_bac"/>
</dbReference>
<evidence type="ECO:0000259" key="14">
    <source>
        <dbReference type="SMART" id="SM00934"/>
    </source>
</evidence>
<dbReference type="PANTHER" id="PTHR32119:SF2">
    <property type="entry name" value="OROTIDINE 5'-PHOSPHATE DECARBOXYLASE"/>
    <property type="match status" value="1"/>
</dbReference>
<feature type="binding site" evidence="9 11">
    <location>
        <position position="188"/>
    </location>
    <ligand>
        <name>substrate</name>
    </ligand>
</feature>
<feature type="region of interest" description="Disordered" evidence="13">
    <location>
        <begin position="179"/>
        <end position="200"/>
    </location>
</feature>
<evidence type="ECO:0000256" key="2">
    <source>
        <dbReference type="ARBA" id="ARBA00004861"/>
    </source>
</evidence>
<evidence type="ECO:0000256" key="8">
    <source>
        <dbReference type="ARBA" id="ARBA00061012"/>
    </source>
</evidence>